<protein>
    <submittedName>
        <fullName evidence="11">RNA methyltransferase</fullName>
    </submittedName>
</protein>
<dbReference type="SUPFAM" id="SSF57667">
    <property type="entry name" value="beta-beta-alpha zinc fingers"/>
    <property type="match status" value="1"/>
</dbReference>
<accession>A0A914V211</accession>
<feature type="compositionally biased region" description="Pro residues" evidence="8">
    <location>
        <begin position="10"/>
        <end position="20"/>
    </location>
</feature>
<keyword evidence="6" id="KW-0539">Nucleus</keyword>
<reference evidence="11" key="1">
    <citation type="submission" date="2022-11" db="UniProtKB">
        <authorList>
            <consortium name="WormBaseParasite"/>
        </authorList>
    </citation>
    <scope>IDENTIFICATION</scope>
</reference>
<evidence type="ECO:0000256" key="5">
    <source>
        <dbReference type="ARBA" id="ARBA00022833"/>
    </source>
</evidence>
<dbReference type="Gene3D" id="3.30.160.60">
    <property type="entry name" value="Classic Zinc Finger"/>
    <property type="match status" value="1"/>
</dbReference>
<dbReference type="InterPro" id="IPR050888">
    <property type="entry name" value="ZnF_C2H2-type_TF"/>
</dbReference>
<evidence type="ECO:0000256" key="4">
    <source>
        <dbReference type="ARBA" id="ARBA00022771"/>
    </source>
</evidence>
<keyword evidence="10" id="KW-1185">Reference proteome</keyword>
<evidence type="ECO:0000256" key="2">
    <source>
        <dbReference type="ARBA" id="ARBA00022723"/>
    </source>
</evidence>
<keyword evidence="5" id="KW-0862">Zinc</keyword>
<name>A0A914V211_9BILA</name>
<evidence type="ECO:0000256" key="6">
    <source>
        <dbReference type="ARBA" id="ARBA00023242"/>
    </source>
</evidence>
<dbReference type="GO" id="GO:0005634">
    <property type="term" value="C:nucleus"/>
    <property type="evidence" value="ECO:0007669"/>
    <property type="project" value="UniProtKB-SubCell"/>
</dbReference>
<dbReference type="GO" id="GO:0008270">
    <property type="term" value="F:zinc ion binding"/>
    <property type="evidence" value="ECO:0007669"/>
    <property type="project" value="UniProtKB-KW"/>
</dbReference>
<feature type="domain" description="C2H2-type" evidence="9">
    <location>
        <begin position="380"/>
        <end position="408"/>
    </location>
</feature>
<comment type="subcellular location">
    <subcellularLocation>
        <location evidence="1">Nucleus</location>
    </subcellularLocation>
</comment>
<evidence type="ECO:0000256" key="3">
    <source>
        <dbReference type="ARBA" id="ARBA00022737"/>
    </source>
</evidence>
<evidence type="ECO:0000313" key="11">
    <source>
        <dbReference type="WBParaSite" id="PSAMB.scaffold1457size31242.g13218.t1"/>
    </source>
</evidence>
<keyword evidence="2" id="KW-0479">Metal-binding</keyword>
<proteinExistence type="predicted"/>
<keyword evidence="3" id="KW-0677">Repeat</keyword>
<sequence length="705" mass="77309">MSTRSTRSRGPPPNVVPPPAAKGRVTRRSGSKSEKDLDELPPAEVILNNESPSAGRGKRANKRKQQHGEEETIEPPAKMVATGMEAEADEDDEGEEAIAASNHTSNQHEIPHVQVAENDLQVADDAEEPLLEVETEANGEAPIAEEQIVIKSPTVPAASTKPAAMNPQPSIQQDGRSRHITVEAPALPPEKPYIENPLPGVADEVESYPCRNCAERVFLTSFGLERHTKMAHPEHLNDVMKEITQIQDEWKRREQERGKQRERLALAKIRQEALAAAAAREVINNSVRAESSQFTGYSAAGQHEYSTSGGEFYLGDGEGDYLGNNAGGGQHAFESCRICGLLINAEHPTAMENHMRAHKKNDELRSHLLGEYGPEFVARVTCHECQLVFTDERKLISHAEAMHVRRRKYVCKWCGHVCLTMTDLNTHKADVHGMPVSRSRDPDVRRQRQMASLTKGHGLPPPLGIQSAHTRRAVALAEASRAQQGMSPRVLTSVEELPCRTTCDFCGLIMVKPSLLIRHMMRVHNRTNFTATVETKGMPSFKINVDHGKLSWSCCSETYTDRSSFVYHRRSSHTPKLSHPGGVLARGVLEDGSQDGQQYLLVIMNNEGELEGDAKDGNGGPQQIVLTSEQMQQLGIAEGDGDNVVLLMDDGSGNMDGSHQLLQLQSGDADGEQQLLVVQGDGDSTQLVLDPNQIQQLLDAQGAAQ</sequence>
<evidence type="ECO:0000256" key="8">
    <source>
        <dbReference type="SAM" id="MobiDB-lite"/>
    </source>
</evidence>
<evidence type="ECO:0000256" key="7">
    <source>
        <dbReference type="PROSITE-ProRule" id="PRU00042"/>
    </source>
</evidence>
<dbReference type="WBParaSite" id="PSAMB.scaffold1457size31242.g13218.t1">
    <property type="protein sequence ID" value="PSAMB.scaffold1457size31242.g13218.t1"/>
    <property type="gene ID" value="PSAMB.scaffold1457size31242.g13218"/>
</dbReference>
<organism evidence="10 11">
    <name type="scientific">Plectus sambesii</name>
    <dbReference type="NCBI Taxonomy" id="2011161"/>
    <lineage>
        <taxon>Eukaryota</taxon>
        <taxon>Metazoa</taxon>
        <taxon>Ecdysozoa</taxon>
        <taxon>Nematoda</taxon>
        <taxon>Chromadorea</taxon>
        <taxon>Plectida</taxon>
        <taxon>Plectina</taxon>
        <taxon>Plectoidea</taxon>
        <taxon>Plectidae</taxon>
        <taxon>Plectus</taxon>
    </lineage>
</organism>
<dbReference type="InterPro" id="IPR036236">
    <property type="entry name" value="Znf_C2H2_sf"/>
</dbReference>
<dbReference type="InterPro" id="IPR013087">
    <property type="entry name" value="Znf_C2H2_type"/>
</dbReference>
<feature type="region of interest" description="Disordered" evidence="8">
    <location>
        <begin position="1"/>
        <end position="80"/>
    </location>
</feature>
<dbReference type="SMART" id="SM00355">
    <property type="entry name" value="ZnF_C2H2"/>
    <property type="match status" value="6"/>
</dbReference>
<dbReference type="PANTHER" id="PTHR24406">
    <property type="entry name" value="TRANSCRIPTIONAL REPRESSOR CTCFL-RELATED"/>
    <property type="match status" value="1"/>
</dbReference>
<feature type="compositionally biased region" description="Basic residues" evidence="8">
    <location>
        <begin position="56"/>
        <end position="65"/>
    </location>
</feature>
<keyword evidence="4 7" id="KW-0863">Zinc-finger</keyword>
<evidence type="ECO:0000313" key="10">
    <source>
        <dbReference type="Proteomes" id="UP000887566"/>
    </source>
</evidence>
<dbReference type="PROSITE" id="PS50157">
    <property type="entry name" value="ZINC_FINGER_C2H2_2"/>
    <property type="match status" value="1"/>
</dbReference>
<dbReference type="Proteomes" id="UP000887566">
    <property type="component" value="Unplaced"/>
</dbReference>
<dbReference type="AlphaFoldDB" id="A0A914V211"/>
<evidence type="ECO:0000256" key="1">
    <source>
        <dbReference type="ARBA" id="ARBA00004123"/>
    </source>
</evidence>
<dbReference type="PROSITE" id="PS00028">
    <property type="entry name" value="ZINC_FINGER_C2H2_1"/>
    <property type="match status" value="3"/>
</dbReference>
<evidence type="ECO:0000259" key="9">
    <source>
        <dbReference type="PROSITE" id="PS50157"/>
    </source>
</evidence>